<dbReference type="SMART" id="SM00086">
    <property type="entry name" value="PAC"/>
    <property type="match status" value="1"/>
</dbReference>
<dbReference type="EMBL" id="WWEO01000043">
    <property type="protein sequence ID" value="NCD70764.1"/>
    <property type="molecule type" value="Genomic_DNA"/>
</dbReference>
<sequence length="101" mass="11881">MTLLENKITWMQGFEEIYGSPEENRPYADVISSKQKDWILEYRFRCADGTIKHIRDHGLSVFNKAGEPIRLIGAMQDIDKQKRYKQELVSRNETIGRSYLD</sequence>
<dbReference type="CDD" id="cd00130">
    <property type="entry name" value="PAS"/>
    <property type="match status" value="1"/>
</dbReference>
<dbReference type="RefSeq" id="WP_166586716.1">
    <property type="nucleotide sequence ID" value="NZ_WWEO01000043.1"/>
</dbReference>
<dbReference type="SUPFAM" id="SSF55785">
    <property type="entry name" value="PYP-like sensor domain (PAS domain)"/>
    <property type="match status" value="1"/>
</dbReference>
<dbReference type="InterPro" id="IPR000014">
    <property type="entry name" value="PAS"/>
</dbReference>
<organism evidence="2 3">
    <name type="scientific">Mucilaginibacter agri</name>
    <dbReference type="NCBI Taxonomy" id="2695265"/>
    <lineage>
        <taxon>Bacteria</taxon>
        <taxon>Pseudomonadati</taxon>
        <taxon>Bacteroidota</taxon>
        <taxon>Sphingobacteriia</taxon>
        <taxon>Sphingobacteriales</taxon>
        <taxon>Sphingobacteriaceae</taxon>
        <taxon>Mucilaginibacter</taxon>
    </lineage>
</organism>
<dbReference type="Gene3D" id="3.30.450.20">
    <property type="entry name" value="PAS domain"/>
    <property type="match status" value="1"/>
</dbReference>
<dbReference type="InterPro" id="IPR035965">
    <property type="entry name" value="PAS-like_dom_sf"/>
</dbReference>
<keyword evidence="3" id="KW-1185">Reference proteome</keyword>
<gene>
    <name evidence="2" type="ORF">GSY63_15460</name>
</gene>
<dbReference type="AlphaFoldDB" id="A0A966DVQ9"/>
<dbReference type="InterPro" id="IPR000700">
    <property type="entry name" value="PAS-assoc_C"/>
</dbReference>
<evidence type="ECO:0000313" key="2">
    <source>
        <dbReference type="EMBL" id="NCD70764.1"/>
    </source>
</evidence>
<dbReference type="Pfam" id="PF08447">
    <property type="entry name" value="PAS_3"/>
    <property type="match status" value="1"/>
</dbReference>
<name>A0A966DVQ9_9SPHI</name>
<dbReference type="PROSITE" id="PS50113">
    <property type="entry name" value="PAC"/>
    <property type="match status" value="1"/>
</dbReference>
<evidence type="ECO:0000313" key="3">
    <source>
        <dbReference type="Proteomes" id="UP000638732"/>
    </source>
</evidence>
<reference evidence="2" key="1">
    <citation type="submission" date="2020-01" db="EMBL/GenBank/DDBJ databases">
        <authorList>
            <person name="Seo Y.L."/>
        </authorList>
    </citation>
    <scope>NUCLEOTIDE SEQUENCE</scope>
    <source>
        <strain evidence="2">R11</strain>
    </source>
</reference>
<dbReference type="InterPro" id="IPR001610">
    <property type="entry name" value="PAC"/>
</dbReference>
<dbReference type="Proteomes" id="UP000638732">
    <property type="component" value="Unassembled WGS sequence"/>
</dbReference>
<dbReference type="InterPro" id="IPR013655">
    <property type="entry name" value="PAS_fold_3"/>
</dbReference>
<accession>A0A966DVQ9</accession>
<reference evidence="2" key="2">
    <citation type="submission" date="2020-10" db="EMBL/GenBank/DDBJ databases">
        <title>Mucilaginibacter sp. nov., isolated from soil.</title>
        <authorList>
            <person name="Jeon C.O."/>
        </authorList>
    </citation>
    <scope>NUCLEOTIDE SEQUENCE</scope>
    <source>
        <strain evidence="2">R11</strain>
    </source>
</reference>
<evidence type="ECO:0000259" key="1">
    <source>
        <dbReference type="PROSITE" id="PS50113"/>
    </source>
</evidence>
<comment type="caution">
    <text evidence="2">The sequence shown here is derived from an EMBL/GenBank/DDBJ whole genome shotgun (WGS) entry which is preliminary data.</text>
</comment>
<protein>
    <submittedName>
        <fullName evidence="2">PAS domain-containing protein</fullName>
    </submittedName>
</protein>
<proteinExistence type="predicted"/>
<feature type="domain" description="PAC" evidence="1">
    <location>
        <begin position="38"/>
        <end position="90"/>
    </location>
</feature>